<comment type="caution">
    <text evidence="1">The sequence shown here is derived from an EMBL/GenBank/DDBJ whole genome shotgun (WGS) entry which is preliminary data.</text>
</comment>
<dbReference type="Proteomes" id="UP000275385">
    <property type="component" value="Unassembled WGS sequence"/>
</dbReference>
<gene>
    <name evidence="1" type="ORF">DL546_005813</name>
</gene>
<dbReference type="EMBL" id="QVQW01000001">
    <property type="protein sequence ID" value="RKU49410.1"/>
    <property type="molecule type" value="Genomic_DNA"/>
</dbReference>
<keyword evidence="2" id="KW-1185">Reference proteome</keyword>
<evidence type="ECO:0000313" key="2">
    <source>
        <dbReference type="Proteomes" id="UP000275385"/>
    </source>
</evidence>
<dbReference type="AlphaFoldDB" id="A0A420YNG4"/>
<reference evidence="1 2" key="1">
    <citation type="submission" date="2018-08" db="EMBL/GenBank/DDBJ databases">
        <title>Draft genome of the lignicolous fungus Coniochaeta pulveracea.</title>
        <authorList>
            <person name="Borstlap C.J."/>
            <person name="De Witt R.N."/>
            <person name="Botha A."/>
            <person name="Volschenk H."/>
        </authorList>
    </citation>
    <scope>NUCLEOTIDE SEQUENCE [LARGE SCALE GENOMIC DNA]</scope>
    <source>
        <strain evidence="1 2">CAB683</strain>
    </source>
</reference>
<protein>
    <submittedName>
        <fullName evidence="1">Uncharacterized protein</fullName>
    </submittedName>
</protein>
<sequence>MITRTYGSSSFPITSRERVVLPRVQAGETNFARPGDSGALVFRAGSPHSIVWGQPTSETVQDLDPKQIACVTPVEALGSNIRESLTETYLEITELQVNTS</sequence>
<accession>A0A420YNG4</accession>
<evidence type="ECO:0000313" key="1">
    <source>
        <dbReference type="EMBL" id="RKU49410.1"/>
    </source>
</evidence>
<proteinExistence type="predicted"/>
<organism evidence="1 2">
    <name type="scientific">Coniochaeta pulveracea</name>
    <dbReference type="NCBI Taxonomy" id="177199"/>
    <lineage>
        <taxon>Eukaryota</taxon>
        <taxon>Fungi</taxon>
        <taxon>Dikarya</taxon>
        <taxon>Ascomycota</taxon>
        <taxon>Pezizomycotina</taxon>
        <taxon>Sordariomycetes</taxon>
        <taxon>Sordariomycetidae</taxon>
        <taxon>Coniochaetales</taxon>
        <taxon>Coniochaetaceae</taxon>
        <taxon>Coniochaeta</taxon>
    </lineage>
</organism>
<name>A0A420YNG4_9PEZI</name>